<name>A0A2H3BQW7_9AGAR</name>
<dbReference type="Proteomes" id="UP000218334">
    <property type="component" value="Unassembled WGS sequence"/>
</dbReference>
<evidence type="ECO:0000313" key="3">
    <source>
        <dbReference type="Proteomes" id="UP000218334"/>
    </source>
</evidence>
<evidence type="ECO:0000256" key="1">
    <source>
        <dbReference type="SAM" id="MobiDB-lite"/>
    </source>
</evidence>
<proteinExistence type="predicted"/>
<gene>
    <name evidence="2" type="ORF">ARMSODRAFT_1001418</name>
</gene>
<feature type="region of interest" description="Disordered" evidence="1">
    <location>
        <begin position="185"/>
        <end position="204"/>
    </location>
</feature>
<reference evidence="3" key="1">
    <citation type="journal article" date="2017" name="Nat. Ecol. Evol.">
        <title>Genome expansion and lineage-specific genetic innovations in the forest pathogenic fungi Armillaria.</title>
        <authorList>
            <person name="Sipos G."/>
            <person name="Prasanna A.N."/>
            <person name="Walter M.C."/>
            <person name="O'Connor E."/>
            <person name="Balint B."/>
            <person name="Krizsan K."/>
            <person name="Kiss B."/>
            <person name="Hess J."/>
            <person name="Varga T."/>
            <person name="Slot J."/>
            <person name="Riley R."/>
            <person name="Boka B."/>
            <person name="Rigling D."/>
            <person name="Barry K."/>
            <person name="Lee J."/>
            <person name="Mihaltcheva S."/>
            <person name="LaButti K."/>
            <person name="Lipzen A."/>
            <person name="Waldron R."/>
            <person name="Moloney N.M."/>
            <person name="Sperisen C."/>
            <person name="Kredics L."/>
            <person name="Vagvoelgyi C."/>
            <person name="Patrignani A."/>
            <person name="Fitzpatrick D."/>
            <person name="Nagy I."/>
            <person name="Doyle S."/>
            <person name="Anderson J.B."/>
            <person name="Grigoriev I.V."/>
            <person name="Gueldener U."/>
            <person name="Muensterkoetter M."/>
            <person name="Nagy L.G."/>
        </authorList>
    </citation>
    <scope>NUCLEOTIDE SEQUENCE [LARGE SCALE GENOMIC DNA]</scope>
    <source>
        <strain evidence="3">28-4</strain>
    </source>
</reference>
<sequence length="227" mass="24844">MLSGSGISLGSWGGLHTKLFHFTGGPGMSGRDTDNAALSQQENGGVPIIKSETCFKSSVYFSSRPSLLCGIRIIQLTVDHGGMKHGFCKHSIGLQSIVGSFVIGTENSSEIGPTFISRRKSMLKNQMEPESVLFNSVDGGGRMQVSSSARYLRFAGHGRRPSSDHHESGIYLVQTTVLLGYNEDRRSQVNDGSNPDPKKSIKGSIKYYQIYQNRQAFRARSQSSQEF</sequence>
<dbReference type="AlphaFoldDB" id="A0A2H3BQW7"/>
<protein>
    <submittedName>
        <fullName evidence="2">Uncharacterized protein</fullName>
    </submittedName>
</protein>
<accession>A0A2H3BQW7</accession>
<keyword evidence="3" id="KW-1185">Reference proteome</keyword>
<organism evidence="2 3">
    <name type="scientific">Armillaria solidipes</name>
    <dbReference type="NCBI Taxonomy" id="1076256"/>
    <lineage>
        <taxon>Eukaryota</taxon>
        <taxon>Fungi</taxon>
        <taxon>Dikarya</taxon>
        <taxon>Basidiomycota</taxon>
        <taxon>Agaricomycotina</taxon>
        <taxon>Agaricomycetes</taxon>
        <taxon>Agaricomycetidae</taxon>
        <taxon>Agaricales</taxon>
        <taxon>Marasmiineae</taxon>
        <taxon>Physalacriaceae</taxon>
        <taxon>Armillaria</taxon>
    </lineage>
</organism>
<dbReference type="EMBL" id="KZ293420">
    <property type="protein sequence ID" value="PBK73281.1"/>
    <property type="molecule type" value="Genomic_DNA"/>
</dbReference>
<evidence type="ECO:0000313" key="2">
    <source>
        <dbReference type="EMBL" id="PBK73281.1"/>
    </source>
</evidence>